<dbReference type="AlphaFoldDB" id="A0A127VE19"/>
<dbReference type="PATRIC" id="fig|188932.3.peg.2755"/>
<dbReference type="EMBL" id="CP014504">
    <property type="protein sequence ID" value="AMP99529.1"/>
    <property type="molecule type" value="Genomic_DNA"/>
</dbReference>
<evidence type="ECO:0000313" key="2">
    <source>
        <dbReference type="Proteomes" id="UP000071561"/>
    </source>
</evidence>
<accession>A0A127VE19</accession>
<gene>
    <name evidence="1" type="ORF">AY601_2643</name>
</gene>
<dbReference type="KEGG" id="pcm:AY601_2643"/>
<keyword evidence="2" id="KW-1185">Reference proteome</keyword>
<dbReference type="Proteomes" id="UP000071561">
    <property type="component" value="Chromosome"/>
</dbReference>
<sequence>MLRFQKRLFGKTPLEVAKPLIHLASSIPDLAITGQYFQDINVAGPSKYAQNDTHARQLWDYSLELLQKIDTAVAEKL</sequence>
<name>A0A127VE19_9SPHI</name>
<evidence type="ECO:0000313" key="1">
    <source>
        <dbReference type="EMBL" id="AMP99529.1"/>
    </source>
</evidence>
<organism evidence="1 2">
    <name type="scientific">Pedobacter cryoconitis</name>
    <dbReference type="NCBI Taxonomy" id="188932"/>
    <lineage>
        <taxon>Bacteria</taxon>
        <taxon>Pseudomonadati</taxon>
        <taxon>Bacteroidota</taxon>
        <taxon>Sphingobacteriia</taxon>
        <taxon>Sphingobacteriales</taxon>
        <taxon>Sphingobacteriaceae</taxon>
        <taxon>Pedobacter</taxon>
    </lineage>
</organism>
<reference evidence="1 2" key="1">
    <citation type="submission" date="2016-03" db="EMBL/GenBank/DDBJ databases">
        <title>Complete genome sequence of Pedobacter cryoconitis PAMC 27485.</title>
        <authorList>
            <person name="Lee J."/>
            <person name="Kim O.-S."/>
        </authorList>
    </citation>
    <scope>NUCLEOTIDE SEQUENCE [LARGE SCALE GENOMIC DNA]</scope>
    <source>
        <strain evidence="1 2">PAMC 27485</strain>
    </source>
</reference>
<proteinExistence type="predicted"/>
<dbReference type="Gene3D" id="3.40.50.720">
    <property type="entry name" value="NAD(P)-binding Rossmann-like Domain"/>
    <property type="match status" value="1"/>
</dbReference>
<dbReference type="RefSeq" id="WP_068401771.1">
    <property type="nucleotide sequence ID" value="NZ_CP014504.1"/>
</dbReference>
<protein>
    <submittedName>
        <fullName evidence="1">Uncharacterized protein</fullName>
    </submittedName>
</protein>